<sequence length="366" mass="41079">MSEANEIYLVVGGEGFLGRRIVEALVKQKKSSCEKYDSSDIRVVDIRKNYENNDNEYVFFEGDICNEKSILSILNHNNRPVTTVFHTASPIMKAPTEVHKKVNVLGTRALLDACKFAKVRNFIYTSSASVVYSGKPLVYVDETIPYADPFADYYSETKAIAEKMCLDENSLEVDGMRTVALRPSGIFGPGDGQVTPGALTAQKKGYPVLFQVGDNSALFDFTFVDNLVDAHLAASNALIYNRDNLERISEISGNSFFITNDEPIGMWSFLRLLWAEAGDKREPKIIIPNFLATLILSILSFLSSLNLVKHEVPFVFGMTFTNRYFNIDKAKRLLNYKPRVSYKEGVPLAVASTLNRWKEDDEKKGN</sequence>
<dbReference type="AlphaFoldDB" id="A0A1R1XJB0"/>
<evidence type="ECO:0000313" key="4">
    <source>
        <dbReference type="EMBL" id="OMJ14700.1"/>
    </source>
</evidence>
<keyword evidence="2" id="KW-0560">Oxidoreductase</keyword>
<feature type="domain" description="3-beta hydroxysteroid dehydrogenase/isomerase" evidence="3">
    <location>
        <begin position="9"/>
        <end position="285"/>
    </location>
</feature>
<comment type="caution">
    <text evidence="4">The sequence shown here is derived from an EMBL/GenBank/DDBJ whole genome shotgun (WGS) entry which is preliminary data.</text>
</comment>
<protein>
    <submittedName>
        <fullName evidence="4">Sterol-4-alpha-carboxylate 3-dehydrogenase, decarboxylating</fullName>
    </submittedName>
</protein>
<evidence type="ECO:0000256" key="1">
    <source>
        <dbReference type="ARBA" id="ARBA00009219"/>
    </source>
</evidence>
<dbReference type="OrthoDB" id="10058185at2759"/>
<gene>
    <name evidence="4" type="ORF">AYI70_g7722</name>
</gene>
<evidence type="ECO:0000256" key="2">
    <source>
        <dbReference type="ARBA" id="ARBA00023002"/>
    </source>
</evidence>
<reference evidence="4 5" key="1">
    <citation type="submission" date="2017-01" db="EMBL/GenBank/DDBJ databases">
        <authorList>
            <person name="Mah S.A."/>
            <person name="Swanson W.J."/>
            <person name="Moy G.W."/>
            <person name="Vacquier V.D."/>
        </authorList>
    </citation>
    <scope>NUCLEOTIDE SEQUENCE [LARGE SCALE GENOMIC DNA]</scope>
    <source>
        <strain evidence="4 5">GSMNP</strain>
    </source>
</reference>
<dbReference type="STRING" id="133412.A0A1R1XJB0"/>
<dbReference type="GO" id="GO:0016616">
    <property type="term" value="F:oxidoreductase activity, acting on the CH-OH group of donors, NAD or NADP as acceptor"/>
    <property type="evidence" value="ECO:0007669"/>
    <property type="project" value="InterPro"/>
</dbReference>
<dbReference type="Pfam" id="PF01073">
    <property type="entry name" value="3Beta_HSD"/>
    <property type="match status" value="1"/>
</dbReference>
<dbReference type="InterPro" id="IPR002225">
    <property type="entry name" value="3Beta_OHSteriod_DH/Estase"/>
</dbReference>
<dbReference type="PANTHER" id="PTHR43245">
    <property type="entry name" value="BIFUNCTIONAL POLYMYXIN RESISTANCE PROTEIN ARNA"/>
    <property type="match status" value="1"/>
</dbReference>
<evidence type="ECO:0000313" key="5">
    <source>
        <dbReference type="Proteomes" id="UP000187283"/>
    </source>
</evidence>
<name>A0A1R1XJB0_9FUNG</name>
<keyword evidence="5" id="KW-1185">Reference proteome</keyword>
<dbReference type="InterPro" id="IPR050177">
    <property type="entry name" value="Lipid_A_modif_metabolic_enz"/>
</dbReference>
<dbReference type="InterPro" id="IPR036291">
    <property type="entry name" value="NAD(P)-bd_dom_sf"/>
</dbReference>
<dbReference type="GO" id="GO:0006694">
    <property type="term" value="P:steroid biosynthetic process"/>
    <property type="evidence" value="ECO:0007669"/>
    <property type="project" value="InterPro"/>
</dbReference>
<evidence type="ECO:0000259" key="3">
    <source>
        <dbReference type="Pfam" id="PF01073"/>
    </source>
</evidence>
<dbReference type="PANTHER" id="PTHR43245:SF51">
    <property type="entry name" value="SHORT CHAIN DEHYDROGENASE_REDUCTASE FAMILY 42E, MEMBER 2"/>
    <property type="match status" value="1"/>
</dbReference>
<proteinExistence type="inferred from homology"/>
<organism evidence="4 5">
    <name type="scientific">Smittium culicis</name>
    <dbReference type="NCBI Taxonomy" id="133412"/>
    <lineage>
        <taxon>Eukaryota</taxon>
        <taxon>Fungi</taxon>
        <taxon>Fungi incertae sedis</taxon>
        <taxon>Zoopagomycota</taxon>
        <taxon>Kickxellomycotina</taxon>
        <taxon>Harpellomycetes</taxon>
        <taxon>Harpellales</taxon>
        <taxon>Legeriomycetaceae</taxon>
        <taxon>Smittium</taxon>
    </lineage>
</organism>
<dbReference type="SUPFAM" id="SSF51735">
    <property type="entry name" value="NAD(P)-binding Rossmann-fold domains"/>
    <property type="match status" value="1"/>
</dbReference>
<dbReference type="Proteomes" id="UP000187283">
    <property type="component" value="Unassembled WGS sequence"/>
</dbReference>
<comment type="similarity">
    <text evidence="1">Belongs to the 3-beta-HSD family.</text>
</comment>
<dbReference type="EMBL" id="LSSN01002951">
    <property type="protein sequence ID" value="OMJ14700.1"/>
    <property type="molecule type" value="Genomic_DNA"/>
</dbReference>
<accession>A0A1R1XJB0</accession>
<dbReference type="Gene3D" id="3.40.50.720">
    <property type="entry name" value="NAD(P)-binding Rossmann-like Domain"/>
    <property type="match status" value="1"/>
</dbReference>